<proteinExistence type="predicted"/>
<dbReference type="InterPro" id="IPR000601">
    <property type="entry name" value="PKD_dom"/>
</dbReference>
<dbReference type="STRING" id="1237149.C900_03548"/>
<dbReference type="SMART" id="SM00089">
    <property type="entry name" value="PKD"/>
    <property type="match status" value="1"/>
</dbReference>
<keyword evidence="5" id="KW-1185">Reference proteome</keyword>
<dbReference type="InterPro" id="IPR003305">
    <property type="entry name" value="CenC_carb-bd"/>
</dbReference>
<dbReference type="InterPro" id="IPR008979">
    <property type="entry name" value="Galactose-bd-like_sf"/>
</dbReference>
<dbReference type="Gene3D" id="2.60.120.260">
    <property type="entry name" value="Galactose-binding domain-like"/>
    <property type="match status" value="2"/>
</dbReference>
<organism evidence="4 5">
    <name type="scientific">Fulvivirga imtechensis AK7</name>
    <dbReference type="NCBI Taxonomy" id="1237149"/>
    <lineage>
        <taxon>Bacteria</taxon>
        <taxon>Pseudomonadati</taxon>
        <taxon>Bacteroidota</taxon>
        <taxon>Cytophagia</taxon>
        <taxon>Cytophagales</taxon>
        <taxon>Fulvivirgaceae</taxon>
        <taxon>Fulvivirga</taxon>
    </lineage>
</organism>
<dbReference type="SUPFAM" id="SSF49299">
    <property type="entry name" value="PKD domain"/>
    <property type="match status" value="1"/>
</dbReference>
<dbReference type="eggNOG" id="COG3291">
    <property type="taxonomic scope" value="Bacteria"/>
</dbReference>
<dbReference type="CDD" id="cd00146">
    <property type="entry name" value="PKD"/>
    <property type="match status" value="1"/>
</dbReference>
<keyword evidence="2" id="KW-0732">Signal</keyword>
<accession>L8JT95</accession>
<comment type="caution">
    <text evidence="4">The sequence shown here is derived from an EMBL/GenBank/DDBJ whole genome shotgun (WGS) entry which is preliminary data.</text>
</comment>
<reference evidence="4 5" key="1">
    <citation type="submission" date="2012-12" db="EMBL/GenBank/DDBJ databases">
        <title>Genome assembly of Fulvivirga imtechensis AK7.</title>
        <authorList>
            <person name="Nupur N."/>
            <person name="Khatri I."/>
            <person name="Kumar R."/>
            <person name="Subramanian S."/>
            <person name="Pinnaka A."/>
        </authorList>
    </citation>
    <scope>NUCLEOTIDE SEQUENCE [LARGE SCALE GENOMIC DNA]</scope>
    <source>
        <strain evidence="4 5">AK7</strain>
    </source>
</reference>
<sequence>MKNLSKYFMILFALALNACVEEYELDAPPAEGEAVFTSQPQGGSPNYVDFSNSSSAFLKKWDFGNGATAEGDNVTAYYPFKGEYTVTLTIYTGGGSVSTSESVTINETDPEICNVELLQLLTGGCGFPEGKTWVIDAGRAGHFGVGPATAAVGGPTYTPDWYAAAANEKEGGGMYDDEFTFFLNQSKFVQETNGNVYLNGAQAPNFAGATEASVGDFTAPYNAPENMNYAISEDGDGNKFINITNGGFIGYATGVSQYQILSITEDEMFIRFRDAASANLAWYHRLIRKGYSPEPPLSPATSSLPIDFEGDVPPFNGFGGSTYQVIDNPDASGINASAKVGEYVKGLDGNWAGIETTLDGKIDFSTHKFIKYKVYSPVTGRALFKLESVDGTATALEVFADVTKTNEWEELTFDFSAAASDTYDKIAMFLDFDNNNGGTFYIDDIRQATPPVALPVDFESQEPVFSTFGGSSYTVVDNPDPSGINTSARVAETVHGGETWAGLFVDLDEPLDLSTQTTISIKVYAPQTGTFRLKLENISDNTDFYEVDADVTTADTWVEVQFDVSPAATDTYARVVVFPGWNVSNAGTFYFDDISQQ</sequence>
<evidence type="ECO:0000256" key="2">
    <source>
        <dbReference type="SAM" id="SignalP"/>
    </source>
</evidence>
<dbReference type="InterPro" id="IPR013783">
    <property type="entry name" value="Ig-like_fold"/>
</dbReference>
<protein>
    <submittedName>
        <fullName evidence="4">Glycosyl hydrolase, family 16</fullName>
    </submittedName>
</protein>
<dbReference type="InterPro" id="IPR022409">
    <property type="entry name" value="PKD/Chitinase_dom"/>
</dbReference>
<dbReference type="Proteomes" id="UP000011135">
    <property type="component" value="Unassembled WGS sequence"/>
</dbReference>
<feature type="signal peptide" evidence="2">
    <location>
        <begin position="1"/>
        <end position="18"/>
    </location>
</feature>
<dbReference type="PROSITE" id="PS50093">
    <property type="entry name" value="PKD"/>
    <property type="match status" value="1"/>
</dbReference>
<dbReference type="InterPro" id="IPR035986">
    <property type="entry name" value="PKD_dom_sf"/>
</dbReference>
<name>L8JT95_9BACT</name>
<dbReference type="EMBL" id="AMZN01000051">
    <property type="protein sequence ID" value="ELR70567.1"/>
    <property type="molecule type" value="Genomic_DNA"/>
</dbReference>
<dbReference type="GO" id="GO:0016798">
    <property type="term" value="F:hydrolase activity, acting on glycosyl bonds"/>
    <property type="evidence" value="ECO:0007669"/>
    <property type="project" value="InterPro"/>
</dbReference>
<evidence type="ECO:0000313" key="5">
    <source>
        <dbReference type="Proteomes" id="UP000011135"/>
    </source>
</evidence>
<dbReference type="Gene3D" id="2.60.40.10">
    <property type="entry name" value="Immunoglobulins"/>
    <property type="match status" value="1"/>
</dbReference>
<evidence type="ECO:0000256" key="1">
    <source>
        <dbReference type="ARBA" id="ARBA00022801"/>
    </source>
</evidence>
<dbReference type="AlphaFoldDB" id="L8JT95"/>
<dbReference type="OrthoDB" id="5381604at2"/>
<feature type="chain" id="PRO_5003993439" evidence="2">
    <location>
        <begin position="19"/>
        <end position="597"/>
    </location>
</feature>
<keyword evidence="1 4" id="KW-0378">Hydrolase</keyword>
<evidence type="ECO:0000313" key="4">
    <source>
        <dbReference type="EMBL" id="ELR70567.1"/>
    </source>
</evidence>
<gene>
    <name evidence="4" type="ORF">C900_03548</name>
</gene>
<dbReference type="Pfam" id="PF02018">
    <property type="entry name" value="CBM_4_9"/>
    <property type="match status" value="1"/>
</dbReference>
<evidence type="ECO:0000259" key="3">
    <source>
        <dbReference type="PROSITE" id="PS50093"/>
    </source>
</evidence>
<dbReference type="RefSeq" id="WP_009580924.1">
    <property type="nucleotide sequence ID" value="NZ_AMZN01000051.1"/>
</dbReference>
<dbReference type="SUPFAM" id="SSF49785">
    <property type="entry name" value="Galactose-binding domain-like"/>
    <property type="match status" value="2"/>
</dbReference>
<dbReference type="Pfam" id="PF18911">
    <property type="entry name" value="PKD_4"/>
    <property type="match status" value="1"/>
</dbReference>
<feature type="domain" description="PKD" evidence="3">
    <location>
        <begin position="60"/>
        <end position="105"/>
    </location>
</feature>